<dbReference type="EMBL" id="JAOAOG010000098">
    <property type="protein sequence ID" value="KAJ6249445.1"/>
    <property type="molecule type" value="Genomic_DNA"/>
</dbReference>
<gene>
    <name evidence="3" type="ORF">M0813_16865</name>
</gene>
<sequence length="300" mass="35177">MLTLVQFFLLIFFLLIIIYFVKNKKKKTGLLKNQKEKSHSKNSIHEDKINKEESISEKKKQDEEEKEEEEQVKVKEIEIESESESENEIIVHEIPKMESDDDSSPLISRNPKKVTQNDQFNSPLSFLDSFETKHSKYILKLQDFWISHWKLWGGGPKALKILIKSCQSKIENLNSVPTQEEIQKMVEIIREQNVDIWKNLDTTQGKGTVRIRSSQKVDFQKIRPNTLNKFLSSTIKILYLVNDNSYKLDFADSDRIFTKTRHKQIKKNEKNKDSDNVFVIFPLILKGNEIYKKGIITTLV</sequence>
<protein>
    <submittedName>
        <fullName evidence="3">Diencephalon/mesencephalon homeobox protein</fullName>
    </submittedName>
</protein>
<dbReference type="GO" id="GO:0003677">
    <property type="term" value="F:DNA binding"/>
    <property type="evidence" value="ECO:0007669"/>
    <property type="project" value="UniProtKB-KW"/>
</dbReference>
<feature type="compositionally biased region" description="Basic and acidic residues" evidence="1">
    <location>
        <begin position="33"/>
        <end position="63"/>
    </location>
</feature>
<keyword evidence="4" id="KW-1185">Reference proteome</keyword>
<reference evidence="3" key="1">
    <citation type="submission" date="2022-08" db="EMBL/GenBank/DDBJ databases">
        <title>Novel sulfate-reducing endosymbionts in the free-living metamonad Anaeramoeba.</title>
        <authorList>
            <person name="Jerlstrom-Hultqvist J."/>
            <person name="Cepicka I."/>
            <person name="Gallot-Lavallee L."/>
            <person name="Salas-Leiva D."/>
            <person name="Curtis B.A."/>
            <person name="Zahonova K."/>
            <person name="Pipaliya S."/>
            <person name="Dacks J."/>
            <person name="Roger A.J."/>
        </authorList>
    </citation>
    <scope>NUCLEOTIDE SEQUENCE</scope>
    <source>
        <strain evidence="3">Schooner1</strain>
    </source>
</reference>
<proteinExistence type="predicted"/>
<evidence type="ECO:0000313" key="4">
    <source>
        <dbReference type="Proteomes" id="UP001150062"/>
    </source>
</evidence>
<comment type="caution">
    <text evidence="3">The sequence shown here is derived from an EMBL/GenBank/DDBJ whole genome shotgun (WGS) entry which is preliminary data.</text>
</comment>
<organism evidence="3 4">
    <name type="scientific">Anaeramoeba flamelloides</name>
    <dbReference type="NCBI Taxonomy" id="1746091"/>
    <lineage>
        <taxon>Eukaryota</taxon>
        <taxon>Metamonada</taxon>
        <taxon>Anaeramoebidae</taxon>
        <taxon>Anaeramoeba</taxon>
    </lineage>
</organism>
<keyword evidence="3" id="KW-0371">Homeobox</keyword>
<feature type="transmembrane region" description="Helical" evidence="2">
    <location>
        <begin position="6"/>
        <end position="22"/>
    </location>
</feature>
<accession>A0ABQ8YY75</accession>
<feature type="region of interest" description="Disordered" evidence="1">
    <location>
        <begin position="31"/>
        <end position="83"/>
    </location>
</feature>
<evidence type="ECO:0000256" key="1">
    <source>
        <dbReference type="SAM" id="MobiDB-lite"/>
    </source>
</evidence>
<keyword evidence="2" id="KW-1133">Transmembrane helix</keyword>
<dbReference type="Proteomes" id="UP001150062">
    <property type="component" value="Unassembled WGS sequence"/>
</dbReference>
<name>A0ABQ8YY75_9EUKA</name>
<evidence type="ECO:0000256" key="2">
    <source>
        <dbReference type="SAM" id="Phobius"/>
    </source>
</evidence>
<keyword evidence="3" id="KW-0238">DNA-binding</keyword>
<keyword evidence="2" id="KW-0812">Transmembrane</keyword>
<evidence type="ECO:0000313" key="3">
    <source>
        <dbReference type="EMBL" id="KAJ6249445.1"/>
    </source>
</evidence>
<keyword evidence="2" id="KW-0472">Membrane</keyword>